<dbReference type="PANTHER" id="PTHR43270">
    <property type="entry name" value="BETA-ALA-HIS DIPEPTIDASE"/>
    <property type="match status" value="1"/>
</dbReference>
<dbReference type="InterPro" id="IPR051458">
    <property type="entry name" value="Cyt/Met_Dipeptidase"/>
</dbReference>
<dbReference type="AlphaFoldDB" id="A0A9J6GBH8"/>
<evidence type="ECO:0000256" key="1">
    <source>
        <dbReference type="ARBA" id="ARBA00022670"/>
    </source>
</evidence>
<proteinExistence type="predicted"/>
<dbReference type="VEuPathDB" id="VectorBase:HLOH_045389"/>
<accession>A0A9J6GBH8</accession>
<dbReference type="PANTHER" id="PTHR43270:SF4">
    <property type="entry name" value="CARNOSINE DIPEPTIDASE 2, ISOFORM A"/>
    <property type="match status" value="1"/>
</dbReference>
<keyword evidence="3" id="KW-0378">Hydrolase</keyword>
<dbReference type="SUPFAM" id="SSF53187">
    <property type="entry name" value="Zn-dependent exopeptidases"/>
    <property type="match status" value="1"/>
</dbReference>
<sequence>MEESGSDGLDNLMYSLKDDDFIRKVDYVCISDSNWLGKHKPCLTYGLRGLCYYAVEVECAKQDVHSGICGGTMYEAMADVTYLMSQLTDGTGRILIPGIMNDVAPLTDRERRLYNDIDFDMTEYIKDAGSHGLLHPSKEDVLMHSWRYPSLSLHGVEGAFYGPRTKTVIPCKVTGKFSIRIVPNQEPAKVDSLVKAYIGSLWRQRGSPNKMKVNTLISGRWWVSDPFGPNFEAAKAATRHVYGVDPDMTREGGSIPVTLTLQEVTGKSVILLPMGAGDDGEHSQNEKINKRNYIEGVRRVATHFHCGHG</sequence>
<evidence type="ECO:0000259" key="4">
    <source>
        <dbReference type="Pfam" id="PF07687"/>
    </source>
</evidence>
<keyword evidence="1" id="KW-0645">Protease</keyword>
<keyword evidence="2" id="KW-0479">Metal-binding</keyword>
<organism evidence="5 6">
    <name type="scientific">Haemaphysalis longicornis</name>
    <name type="common">Bush tick</name>
    <dbReference type="NCBI Taxonomy" id="44386"/>
    <lineage>
        <taxon>Eukaryota</taxon>
        <taxon>Metazoa</taxon>
        <taxon>Ecdysozoa</taxon>
        <taxon>Arthropoda</taxon>
        <taxon>Chelicerata</taxon>
        <taxon>Arachnida</taxon>
        <taxon>Acari</taxon>
        <taxon>Parasitiformes</taxon>
        <taxon>Ixodida</taxon>
        <taxon>Ixodoidea</taxon>
        <taxon>Ixodidae</taxon>
        <taxon>Haemaphysalinae</taxon>
        <taxon>Haemaphysalis</taxon>
    </lineage>
</organism>
<name>A0A9J6GBH8_HAELO</name>
<evidence type="ECO:0000256" key="3">
    <source>
        <dbReference type="ARBA" id="ARBA00022801"/>
    </source>
</evidence>
<dbReference type="Pfam" id="PF07687">
    <property type="entry name" value="M20_dimer"/>
    <property type="match status" value="1"/>
</dbReference>
<comment type="caution">
    <text evidence="5">The sequence shown here is derived from an EMBL/GenBank/DDBJ whole genome shotgun (WGS) entry which is preliminary data.</text>
</comment>
<reference evidence="5 6" key="1">
    <citation type="journal article" date="2020" name="Cell">
        <title>Large-Scale Comparative Analyses of Tick Genomes Elucidate Their Genetic Diversity and Vector Capacities.</title>
        <authorList>
            <consortium name="Tick Genome and Microbiome Consortium (TIGMIC)"/>
            <person name="Jia N."/>
            <person name="Wang J."/>
            <person name="Shi W."/>
            <person name="Du L."/>
            <person name="Sun Y."/>
            <person name="Zhan W."/>
            <person name="Jiang J.F."/>
            <person name="Wang Q."/>
            <person name="Zhang B."/>
            <person name="Ji P."/>
            <person name="Bell-Sakyi L."/>
            <person name="Cui X.M."/>
            <person name="Yuan T.T."/>
            <person name="Jiang B.G."/>
            <person name="Yang W.F."/>
            <person name="Lam T.T."/>
            <person name="Chang Q.C."/>
            <person name="Ding S.J."/>
            <person name="Wang X.J."/>
            <person name="Zhu J.G."/>
            <person name="Ruan X.D."/>
            <person name="Zhao L."/>
            <person name="Wei J.T."/>
            <person name="Ye R.Z."/>
            <person name="Que T.C."/>
            <person name="Du C.H."/>
            <person name="Zhou Y.H."/>
            <person name="Cheng J.X."/>
            <person name="Dai P.F."/>
            <person name="Guo W.B."/>
            <person name="Han X.H."/>
            <person name="Huang E.J."/>
            <person name="Li L.F."/>
            <person name="Wei W."/>
            <person name="Gao Y.C."/>
            <person name="Liu J.Z."/>
            <person name="Shao H.Z."/>
            <person name="Wang X."/>
            <person name="Wang C.C."/>
            <person name="Yang T.C."/>
            <person name="Huo Q.B."/>
            <person name="Li W."/>
            <person name="Chen H.Y."/>
            <person name="Chen S.E."/>
            <person name="Zhou L.G."/>
            <person name="Ni X.B."/>
            <person name="Tian J.H."/>
            <person name="Sheng Y."/>
            <person name="Liu T."/>
            <person name="Pan Y.S."/>
            <person name="Xia L.Y."/>
            <person name="Li J."/>
            <person name="Zhao F."/>
            <person name="Cao W.C."/>
        </authorList>
    </citation>
    <scope>NUCLEOTIDE SEQUENCE [LARGE SCALE GENOMIC DNA]</scope>
    <source>
        <strain evidence="5">HaeL-2018</strain>
    </source>
</reference>
<keyword evidence="6" id="KW-1185">Reference proteome</keyword>
<gene>
    <name evidence="5" type="ORF">HPB48_022690</name>
</gene>
<dbReference type="EMBL" id="JABSTR010000006">
    <property type="protein sequence ID" value="KAH9372794.1"/>
    <property type="molecule type" value="Genomic_DNA"/>
</dbReference>
<dbReference type="Proteomes" id="UP000821853">
    <property type="component" value="Chromosome 4"/>
</dbReference>
<dbReference type="OrthoDB" id="7832001at2759"/>
<evidence type="ECO:0000256" key="2">
    <source>
        <dbReference type="ARBA" id="ARBA00022723"/>
    </source>
</evidence>
<feature type="domain" description="Peptidase M20 dimerisation" evidence="4">
    <location>
        <begin position="45"/>
        <end position="200"/>
    </location>
</feature>
<dbReference type="GO" id="GO:0008233">
    <property type="term" value="F:peptidase activity"/>
    <property type="evidence" value="ECO:0007669"/>
    <property type="project" value="UniProtKB-KW"/>
</dbReference>
<dbReference type="Gene3D" id="3.30.70.360">
    <property type="match status" value="1"/>
</dbReference>
<evidence type="ECO:0000313" key="6">
    <source>
        <dbReference type="Proteomes" id="UP000821853"/>
    </source>
</evidence>
<dbReference type="OMA" id="RECVENT"/>
<dbReference type="GO" id="GO:0006508">
    <property type="term" value="P:proteolysis"/>
    <property type="evidence" value="ECO:0007669"/>
    <property type="project" value="UniProtKB-KW"/>
</dbReference>
<protein>
    <recommendedName>
        <fullName evidence="4">Peptidase M20 dimerisation domain-containing protein</fullName>
    </recommendedName>
</protein>
<evidence type="ECO:0000313" key="5">
    <source>
        <dbReference type="EMBL" id="KAH9372794.1"/>
    </source>
</evidence>
<dbReference type="InterPro" id="IPR011650">
    <property type="entry name" value="Peptidase_M20_dimer"/>
</dbReference>
<dbReference type="Gene3D" id="3.40.630.10">
    <property type="entry name" value="Zn peptidases"/>
    <property type="match status" value="1"/>
</dbReference>
<dbReference type="GO" id="GO:0046872">
    <property type="term" value="F:metal ion binding"/>
    <property type="evidence" value="ECO:0007669"/>
    <property type="project" value="UniProtKB-KW"/>
</dbReference>